<dbReference type="EMBL" id="UATL01000001">
    <property type="protein sequence ID" value="SPY28117.1"/>
    <property type="molecule type" value="Genomic_DNA"/>
</dbReference>
<evidence type="ECO:0000313" key="1">
    <source>
        <dbReference type="EMBL" id="SPY28117.1"/>
    </source>
</evidence>
<sequence length="162" mass="18670">MIDISQIIRMIGKTPSEIIAAGLLAENKKPKPRFSGDDELVLDMIREGVFLAFDRATKQLIRINLTLLDIDKPKYKFPNELPKPLLSIMTKEYIYQELGSPYETKKPVEFMGKIWGGVEHYRLDRNTFGELSLLLYYAEDQNHIRSITILKTHDVSWGELGN</sequence>
<dbReference type="Proteomes" id="UP000251647">
    <property type="component" value="Unassembled WGS sequence"/>
</dbReference>
<dbReference type="Pfam" id="PF19929">
    <property type="entry name" value="DUF6392"/>
    <property type="match status" value="1"/>
</dbReference>
<dbReference type="OrthoDB" id="6432498at2"/>
<accession>A0A2T3QLS9</accession>
<evidence type="ECO:0000313" key="2">
    <source>
        <dbReference type="Proteomes" id="UP000251647"/>
    </source>
</evidence>
<reference evidence="1 2" key="1">
    <citation type="submission" date="2018-06" db="EMBL/GenBank/DDBJ databases">
        <authorList>
            <consortium name="Pathogen Informatics"/>
            <person name="Doyle S."/>
        </authorList>
    </citation>
    <scope>NUCLEOTIDE SEQUENCE [LARGE SCALE GENOMIC DNA]</scope>
    <source>
        <strain evidence="1 2">NCTC11647</strain>
    </source>
</reference>
<dbReference type="InterPro" id="IPR045657">
    <property type="entry name" value="DUF6392"/>
</dbReference>
<dbReference type="RefSeq" id="WP_050787762.1">
    <property type="nucleotide sequence ID" value="NZ_PYOG01000005.1"/>
</dbReference>
<dbReference type="AlphaFoldDB" id="A0A2T3QLS9"/>
<gene>
    <name evidence="1" type="ORF">NCTC11647_01204</name>
</gene>
<evidence type="ECO:0008006" key="3">
    <source>
        <dbReference type="Google" id="ProtNLM"/>
    </source>
</evidence>
<name>A0A2T3QLS9_PHODM</name>
<protein>
    <recommendedName>
        <fullName evidence="3">Pyocin immunity protein</fullName>
    </recommendedName>
</protein>
<proteinExistence type="predicted"/>
<organism evidence="1 2">
    <name type="scientific">Photobacterium damselae</name>
    <dbReference type="NCBI Taxonomy" id="38293"/>
    <lineage>
        <taxon>Bacteria</taxon>
        <taxon>Pseudomonadati</taxon>
        <taxon>Pseudomonadota</taxon>
        <taxon>Gammaproteobacteria</taxon>
        <taxon>Vibrionales</taxon>
        <taxon>Vibrionaceae</taxon>
        <taxon>Photobacterium</taxon>
    </lineage>
</organism>